<dbReference type="AlphaFoldDB" id="A0A3M7RPH1"/>
<dbReference type="Proteomes" id="UP000276133">
    <property type="component" value="Unassembled WGS sequence"/>
</dbReference>
<dbReference type="OrthoDB" id="10009520at2759"/>
<dbReference type="EMBL" id="REGN01002944">
    <property type="protein sequence ID" value="RNA25300.1"/>
    <property type="molecule type" value="Genomic_DNA"/>
</dbReference>
<keyword evidence="2" id="KW-1185">Reference proteome</keyword>
<accession>A0A3M7RPH1</accession>
<organism evidence="1 2">
    <name type="scientific">Brachionus plicatilis</name>
    <name type="common">Marine rotifer</name>
    <name type="synonym">Brachionus muelleri</name>
    <dbReference type="NCBI Taxonomy" id="10195"/>
    <lineage>
        <taxon>Eukaryota</taxon>
        <taxon>Metazoa</taxon>
        <taxon>Spiralia</taxon>
        <taxon>Gnathifera</taxon>
        <taxon>Rotifera</taxon>
        <taxon>Eurotatoria</taxon>
        <taxon>Monogononta</taxon>
        <taxon>Pseudotrocha</taxon>
        <taxon>Ploima</taxon>
        <taxon>Brachionidae</taxon>
        <taxon>Brachionus</taxon>
    </lineage>
</organism>
<proteinExistence type="predicted"/>
<evidence type="ECO:0000313" key="2">
    <source>
        <dbReference type="Proteomes" id="UP000276133"/>
    </source>
</evidence>
<dbReference type="STRING" id="10195.A0A3M7RPH1"/>
<protein>
    <submittedName>
        <fullName evidence="1">Ariadne-2 isoform X2</fullName>
    </submittedName>
</protein>
<reference evidence="1 2" key="1">
    <citation type="journal article" date="2018" name="Sci. Rep.">
        <title>Genomic signatures of local adaptation to the degree of environmental predictability in rotifers.</title>
        <authorList>
            <person name="Franch-Gras L."/>
            <person name="Hahn C."/>
            <person name="Garcia-Roger E.M."/>
            <person name="Carmona M.J."/>
            <person name="Serra M."/>
            <person name="Gomez A."/>
        </authorList>
    </citation>
    <scope>NUCLEOTIDE SEQUENCE [LARGE SCALE GENOMIC DNA]</scope>
    <source>
        <strain evidence="1">HYR1</strain>
    </source>
</reference>
<sequence>MSNNGSLANQHQNDRTLIYLAKIIINLNVSDSNNSAQNNEGGTLVDWEFLIEAVDVLTRARYTLQYTYLYAYFFYNNQTKMLSENIQAELKI</sequence>
<comment type="caution">
    <text evidence="1">The sequence shown here is derived from an EMBL/GenBank/DDBJ whole genome shotgun (WGS) entry which is preliminary data.</text>
</comment>
<gene>
    <name evidence="1" type="ORF">BpHYR1_047319</name>
</gene>
<dbReference type="Gene3D" id="1.20.120.1750">
    <property type="match status" value="1"/>
</dbReference>
<evidence type="ECO:0000313" key="1">
    <source>
        <dbReference type="EMBL" id="RNA25300.1"/>
    </source>
</evidence>
<name>A0A3M7RPH1_BRAPC</name>